<feature type="domain" description="Glycosyltransferase 2-like" evidence="1">
    <location>
        <begin position="4"/>
        <end position="166"/>
    </location>
</feature>
<dbReference type="CDD" id="cd04179">
    <property type="entry name" value="DPM_DPG-synthase_like"/>
    <property type="match status" value="1"/>
</dbReference>
<evidence type="ECO:0000313" key="2">
    <source>
        <dbReference type="EMBL" id="KYF61620.1"/>
    </source>
</evidence>
<dbReference type="AlphaFoldDB" id="A0A150Q131"/>
<sequence length="239" mass="26104">MKVTVVIPAYNAARHIESVLERVGGLASSGLTHVVVVDDGSRDDTARRVERHRSSAFRLSLLRRRNNGGYGAAMKDGLAKACADAPELVACIHADGQYAPEALPGLIGELSRRRLDLLQGSRIAAGTALQGGMPLYKYVGNALLNRIENRTLSLSMTDYHSGYLLYGPRALALPFHDLSDSFDFDLEVIASARARGLSIGEAPVPTHYGDEVSHLNPLTYGLRVLRVMWNYRRGRYDAA</sequence>
<dbReference type="Gene3D" id="3.90.550.10">
    <property type="entry name" value="Spore Coat Polysaccharide Biosynthesis Protein SpsA, Chain A"/>
    <property type="match status" value="1"/>
</dbReference>
<organism evidence="2 3">
    <name type="scientific">Sorangium cellulosum</name>
    <name type="common">Polyangium cellulosum</name>
    <dbReference type="NCBI Taxonomy" id="56"/>
    <lineage>
        <taxon>Bacteria</taxon>
        <taxon>Pseudomonadati</taxon>
        <taxon>Myxococcota</taxon>
        <taxon>Polyangia</taxon>
        <taxon>Polyangiales</taxon>
        <taxon>Polyangiaceae</taxon>
        <taxon>Sorangium</taxon>
    </lineage>
</organism>
<reference evidence="2 3" key="1">
    <citation type="submission" date="2014-02" db="EMBL/GenBank/DDBJ databases">
        <title>The small core and large imbalanced accessory genome model reveals a collaborative survival strategy of Sorangium cellulosum strains in nature.</title>
        <authorList>
            <person name="Han K."/>
            <person name="Peng R."/>
            <person name="Blom J."/>
            <person name="Li Y.-Z."/>
        </authorList>
    </citation>
    <scope>NUCLEOTIDE SEQUENCE [LARGE SCALE GENOMIC DNA]</scope>
    <source>
        <strain evidence="2 3">So0157-18</strain>
    </source>
</reference>
<evidence type="ECO:0000259" key="1">
    <source>
        <dbReference type="Pfam" id="PF00535"/>
    </source>
</evidence>
<dbReference type="InterPro" id="IPR050256">
    <property type="entry name" value="Glycosyltransferase_2"/>
</dbReference>
<proteinExistence type="predicted"/>
<accession>A0A150Q131</accession>
<evidence type="ECO:0000313" key="3">
    <source>
        <dbReference type="Proteomes" id="UP000075604"/>
    </source>
</evidence>
<name>A0A150Q131_SORCE</name>
<dbReference type="InterPro" id="IPR001173">
    <property type="entry name" value="Glyco_trans_2-like"/>
</dbReference>
<dbReference type="Proteomes" id="UP000075604">
    <property type="component" value="Unassembled WGS sequence"/>
</dbReference>
<dbReference type="PANTHER" id="PTHR48090">
    <property type="entry name" value="UNDECAPRENYL-PHOSPHATE 4-DEOXY-4-FORMAMIDO-L-ARABINOSE TRANSFERASE-RELATED"/>
    <property type="match status" value="1"/>
</dbReference>
<dbReference type="EMBL" id="JELX01000781">
    <property type="protein sequence ID" value="KYF61620.1"/>
    <property type="molecule type" value="Genomic_DNA"/>
</dbReference>
<dbReference type="InterPro" id="IPR029044">
    <property type="entry name" value="Nucleotide-diphossugar_trans"/>
</dbReference>
<protein>
    <recommendedName>
        <fullName evidence="1">Glycosyltransferase 2-like domain-containing protein</fullName>
    </recommendedName>
</protein>
<dbReference type="PANTHER" id="PTHR48090:SF7">
    <property type="entry name" value="RFBJ PROTEIN"/>
    <property type="match status" value="1"/>
</dbReference>
<dbReference type="SUPFAM" id="SSF53448">
    <property type="entry name" value="Nucleotide-diphospho-sugar transferases"/>
    <property type="match status" value="1"/>
</dbReference>
<comment type="caution">
    <text evidence="2">The sequence shown here is derived from an EMBL/GenBank/DDBJ whole genome shotgun (WGS) entry which is preliminary data.</text>
</comment>
<dbReference type="Pfam" id="PF00535">
    <property type="entry name" value="Glycos_transf_2"/>
    <property type="match status" value="1"/>
</dbReference>
<gene>
    <name evidence="2" type="ORF">BE04_43405</name>
</gene>